<gene>
    <name evidence="1" type="ORF">GCM10009801_16770</name>
</gene>
<evidence type="ECO:0000313" key="1">
    <source>
        <dbReference type="EMBL" id="GAA2068483.1"/>
    </source>
</evidence>
<accession>A0ABN2VPH0</accession>
<evidence type="ECO:0008006" key="3">
    <source>
        <dbReference type="Google" id="ProtNLM"/>
    </source>
</evidence>
<proteinExistence type="predicted"/>
<sequence>MRYKVALDRKIDYLFFSDRGWDLVGGDVVRTGSELYTDGLLSDHWMVRGQIRPPA</sequence>
<dbReference type="RefSeq" id="WP_344525674.1">
    <property type="nucleotide sequence ID" value="NZ_BAAAPE010000005.1"/>
</dbReference>
<dbReference type="Proteomes" id="UP001500016">
    <property type="component" value="Unassembled WGS sequence"/>
</dbReference>
<comment type="caution">
    <text evidence="1">The sequence shown here is derived from an EMBL/GenBank/DDBJ whole genome shotgun (WGS) entry which is preliminary data.</text>
</comment>
<dbReference type="EMBL" id="BAAAPE010000005">
    <property type="protein sequence ID" value="GAA2068483.1"/>
    <property type="molecule type" value="Genomic_DNA"/>
</dbReference>
<name>A0ABN2VPH0_9ACTN</name>
<keyword evidence="2" id="KW-1185">Reference proteome</keyword>
<evidence type="ECO:0000313" key="2">
    <source>
        <dbReference type="Proteomes" id="UP001500016"/>
    </source>
</evidence>
<organism evidence="1 2">
    <name type="scientific">Streptomyces albiaxialis</name>
    <dbReference type="NCBI Taxonomy" id="329523"/>
    <lineage>
        <taxon>Bacteria</taxon>
        <taxon>Bacillati</taxon>
        <taxon>Actinomycetota</taxon>
        <taxon>Actinomycetes</taxon>
        <taxon>Kitasatosporales</taxon>
        <taxon>Streptomycetaceae</taxon>
        <taxon>Streptomyces</taxon>
    </lineage>
</organism>
<protein>
    <recommendedName>
        <fullName evidence="3">Endonuclease/exonuclease/phosphatase domain-containing protein</fullName>
    </recommendedName>
</protein>
<reference evidence="1 2" key="1">
    <citation type="journal article" date="2019" name="Int. J. Syst. Evol. Microbiol.">
        <title>The Global Catalogue of Microorganisms (GCM) 10K type strain sequencing project: providing services to taxonomists for standard genome sequencing and annotation.</title>
        <authorList>
            <consortium name="The Broad Institute Genomics Platform"/>
            <consortium name="The Broad Institute Genome Sequencing Center for Infectious Disease"/>
            <person name="Wu L."/>
            <person name="Ma J."/>
        </authorList>
    </citation>
    <scope>NUCLEOTIDE SEQUENCE [LARGE SCALE GENOMIC DNA]</scope>
    <source>
        <strain evidence="1 2">JCM 15478</strain>
    </source>
</reference>